<sequence length="109" mass="12114">MEINVSKRKREEKKGGDLLAFLGESPTGGESRPAAASSTPTATKEHIVEEIYSFISSRGSASKDELFKWGRSKGYTTADIMRAVDELSKEGRIKRRLDEEGRLIYTSSK</sequence>
<evidence type="ECO:0000313" key="3">
    <source>
        <dbReference type="Proteomes" id="UP000002654"/>
    </source>
</evidence>
<dbReference type="eggNOG" id="arCOG05523">
    <property type="taxonomic scope" value="Archaea"/>
</dbReference>
<accession>G4RP31</accession>
<proteinExistence type="predicted"/>
<evidence type="ECO:0000256" key="1">
    <source>
        <dbReference type="SAM" id="MobiDB-lite"/>
    </source>
</evidence>
<feature type="compositionally biased region" description="Basic residues" evidence="1">
    <location>
        <begin position="1"/>
        <end position="11"/>
    </location>
</feature>
<dbReference type="KEGG" id="ttn:TTX_0664"/>
<gene>
    <name evidence="2" type="ordered locus">TTX_0664</name>
</gene>
<dbReference type="PATRIC" id="fig|768679.9.peg.678"/>
<evidence type="ECO:0000313" key="2">
    <source>
        <dbReference type="EMBL" id="CCC81325.1"/>
    </source>
</evidence>
<dbReference type="PaxDb" id="768679-TTX_0664"/>
<feature type="compositionally biased region" description="Low complexity" evidence="1">
    <location>
        <begin position="33"/>
        <end position="42"/>
    </location>
</feature>
<name>G4RP31_THETK</name>
<dbReference type="AlphaFoldDB" id="G4RP31"/>
<dbReference type="Proteomes" id="UP000002654">
    <property type="component" value="Chromosome"/>
</dbReference>
<dbReference type="EMBL" id="FN869859">
    <property type="protein sequence ID" value="CCC81325.1"/>
    <property type="molecule type" value="Genomic_DNA"/>
</dbReference>
<protein>
    <submittedName>
        <fullName evidence="2">Uncharacterized protein</fullName>
    </submittedName>
</protein>
<dbReference type="HOGENOM" id="CLU_2379537_0_0_2"/>
<keyword evidence="3" id="KW-1185">Reference proteome</keyword>
<reference evidence="2 3" key="1">
    <citation type="journal article" date="2011" name="PLoS ONE">
        <title>The complete genome sequence of Thermoproteus tenax: a physiologically versatile member of the Crenarchaeota.</title>
        <authorList>
            <person name="Siebers B."/>
            <person name="Zaparty M."/>
            <person name="Raddatz G."/>
            <person name="Tjaden B."/>
            <person name="Albers S.V."/>
            <person name="Bell S.D."/>
            <person name="Blombach F."/>
            <person name="Kletzin A."/>
            <person name="Kyrpides N."/>
            <person name="Lanz C."/>
            <person name="Plagens A."/>
            <person name="Rampp M."/>
            <person name="Rosinus A."/>
            <person name="von Jan M."/>
            <person name="Makarova K.S."/>
            <person name="Klenk H.P."/>
            <person name="Schuster S.C."/>
            <person name="Hensel R."/>
        </authorList>
    </citation>
    <scope>NUCLEOTIDE SEQUENCE [LARGE SCALE GENOMIC DNA]</scope>
    <source>
        <strain evidence="3">ATCC 35583 / DSM 2078 / JCM 9277 / NBRC 100435 / Kra 1</strain>
    </source>
</reference>
<feature type="region of interest" description="Disordered" evidence="1">
    <location>
        <begin position="1"/>
        <end position="42"/>
    </location>
</feature>
<organism evidence="2 3">
    <name type="scientific">Thermoproteus tenax (strain ATCC 35583 / DSM 2078 / JCM 9277 / NBRC 100435 / Kra 1)</name>
    <dbReference type="NCBI Taxonomy" id="768679"/>
    <lineage>
        <taxon>Archaea</taxon>
        <taxon>Thermoproteota</taxon>
        <taxon>Thermoprotei</taxon>
        <taxon>Thermoproteales</taxon>
        <taxon>Thermoproteaceae</taxon>
        <taxon>Thermoproteus</taxon>
    </lineage>
</organism>
<dbReference type="STRING" id="768679.TTX_0664"/>